<evidence type="ECO:0000256" key="2">
    <source>
        <dbReference type="SAM" id="SignalP"/>
    </source>
</evidence>
<dbReference type="RefSeq" id="WP_177171754.1">
    <property type="nucleotide sequence ID" value="NZ_FOBH01000002.1"/>
</dbReference>
<gene>
    <name evidence="3" type="ORF">SAMN05216387_102273</name>
</gene>
<evidence type="ECO:0000256" key="1">
    <source>
        <dbReference type="SAM" id="MobiDB-lite"/>
    </source>
</evidence>
<reference evidence="3 4" key="1">
    <citation type="submission" date="2016-10" db="EMBL/GenBank/DDBJ databases">
        <authorList>
            <person name="de Groot N.N."/>
        </authorList>
    </citation>
    <scope>NUCLEOTIDE SEQUENCE [LARGE SCALE GENOMIC DNA]</scope>
    <source>
        <strain evidence="3 4">Nv1</strain>
    </source>
</reference>
<keyword evidence="4" id="KW-1185">Reference proteome</keyword>
<feature type="signal peptide" evidence="2">
    <location>
        <begin position="1"/>
        <end position="20"/>
    </location>
</feature>
<keyword evidence="2" id="KW-0732">Signal</keyword>
<name>A0A1H7ISW5_9PROT</name>
<feature type="chain" id="PRO_5011434242" evidence="2">
    <location>
        <begin position="21"/>
        <end position="134"/>
    </location>
</feature>
<dbReference type="Proteomes" id="UP000198620">
    <property type="component" value="Unassembled WGS sequence"/>
</dbReference>
<organism evidence="3 4">
    <name type="scientific">Nitrosovibrio tenuis</name>
    <dbReference type="NCBI Taxonomy" id="1233"/>
    <lineage>
        <taxon>Bacteria</taxon>
        <taxon>Pseudomonadati</taxon>
        <taxon>Pseudomonadota</taxon>
        <taxon>Betaproteobacteria</taxon>
        <taxon>Nitrosomonadales</taxon>
        <taxon>Nitrosomonadaceae</taxon>
        <taxon>Nitrosovibrio</taxon>
    </lineage>
</organism>
<proteinExistence type="predicted"/>
<accession>A0A1H7ISW5</accession>
<sequence length="134" mass="13995">MKGISFAAILGAFAAFTANAGILNNGNWSPSGCGARPEAPVIDSTSVDAFNRSINMINTWQKQIQTYHDCMVREANADAAAINQAAAAEQAKINAASEKLNSDANIARNKLDSSPARGPVNGPPLGSGMERQGY</sequence>
<feature type="region of interest" description="Disordered" evidence="1">
    <location>
        <begin position="104"/>
        <end position="134"/>
    </location>
</feature>
<dbReference type="AlphaFoldDB" id="A0A1H7ISW5"/>
<evidence type="ECO:0000313" key="3">
    <source>
        <dbReference type="EMBL" id="SEK65002.1"/>
    </source>
</evidence>
<protein>
    <submittedName>
        <fullName evidence="3">Uncharacterized protein</fullName>
    </submittedName>
</protein>
<dbReference type="EMBL" id="FOBH01000002">
    <property type="protein sequence ID" value="SEK65002.1"/>
    <property type="molecule type" value="Genomic_DNA"/>
</dbReference>
<evidence type="ECO:0000313" key="4">
    <source>
        <dbReference type="Proteomes" id="UP000198620"/>
    </source>
</evidence>